<dbReference type="InterPro" id="IPR036291">
    <property type="entry name" value="NAD(P)-bd_dom_sf"/>
</dbReference>
<keyword evidence="3" id="KW-1185">Reference proteome</keyword>
<accession>A0ABY1LZL8</accession>
<dbReference type="SUPFAM" id="SSF51735">
    <property type="entry name" value="NAD(P)-binding Rossmann-fold domains"/>
    <property type="match status" value="1"/>
</dbReference>
<dbReference type="InterPro" id="IPR013332">
    <property type="entry name" value="KPR_N"/>
</dbReference>
<dbReference type="EMBL" id="FXAE01000032">
    <property type="protein sequence ID" value="SMF41642.1"/>
    <property type="molecule type" value="Genomic_DNA"/>
</dbReference>
<reference evidence="2 3" key="1">
    <citation type="submission" date="2017-04" db="EMBL/GenBank/DDBJ databases">
        <authorList>
            <person name="Varghese N."/>
            <person name="Submissions S."/>
        </authorList>
    </citation>
    <scope>NUCLEOTIDE SEQUENCE [LARGE SCALE GENOMIC DNA]</scope>
    <source>
        <strain evidence="2 3">J12</strain>
    </source>
</reference>
<gene>
    <name evidence="2" type="ORF">SAMN02744124_02928</name>
</gene>
<comment type="caution">
    <text evidence="2">The sequence shown here is derived from an EMBL/GenBank/DDBJ whole genome shotgun (WGS) entry which is preliminary data.</text>
</comment>
<proteinExistence type="predicted"/>
<dbReference type="Proteomes" id="UP000192939">
    <property type="component" value="Unassembled WGS sequence"/>
</dbReference>
<organism evidence="2 3">
    <name type="scientific">Paenibacillus barengoltzii J12</name>
    <dbReference type="NCBI Taxonomy" id="935846"/>
    <lineage>
        <taxon>Bacteria</taxon>
        <taxon>Bacillati</taxon>
        <taxon>Bacillota</taxon>
        <taxon>Bacilli</taxon>
        <taxon>Bacillales</taxon>
        <taxon>Paenibacillaceae</taxon>
        <taxon>Paenibacillus</taxon>
    </lineage>
</organism>
<dbReference type="Pfam" id="PF02558">
    <property type="entry name" value="ApbA"/>
    <property type="match status" value="1"/>
</dbReference>
<dbReference type="Gene3D" id="3.40.50.720">
    <property type="entry name" value="NAD(P)-binding Rossmann-like Domain"/>
    <property type="match status" value="1"/>
</dbReference>
<evidence type="ECO:0000313" key="2">
    <source>
        <dbReference type="EMBL" id="SMF41642.1"/>
    </source>
</evidence>
<feature type="domain" description="Ketopantoate reductase N-terminal" evidence="1">
    <location>
        <begin position="44"/>
        <end position="158"/>
    </location>
</feature>
<evidence type="ECO:0000313" key="3">
    <source>
        <dbReference type="Proteomes" id="UP000192939"/>
    </source>
</evidence>
<sequence length="332" mass="37423">MNLSVELMILVYYDFIRQMLLKQFMSSIFQKGRNIMNSKQPRLLIFGAGVIGSVYALRFAQYGLDVTVLARGKRLELLQQKGLLYNEAGVVKQLPIKTIEKLENDDIYDFIFVPVRFDQAESALTVLMDNQSKTIVTLTNTVGYDRWLDIVGDRLLPGFPGAGGDIKGDVLYAQFGTEKHQGTIFGEINGQVTERVKELAKILESVNLHYEIQTDIQAFHISHAALAVVNKHFYTNDGMMDVESARSESTLSKIAAEMKQNLRLVEQAGIPVIPAETKAVLELSDDEIISRQRQMLTNDFIIDVKLGNHAVSQKAEILLLDEMFHKKLSNLR</sequence>
<evidence type="ECO:0000259" key="1">
    <source>
        <dbReference type="Pfam" id="PF02558"/>
    </source>
</evidence>
<protein>
    <submittedName>
        <fullName evidence="2">Ketopantoate reductase</fullName>
    </submittedName>
</protein>
<name>A0ABY1LZL8_9BACL</name>